<dbReference type="Gene3D" id="3.10.28.10">
    <property type="entry name" value="Homing endonucleases"/>
    <property type="match status" value="1"/>
</dbReference>
<dbReference type="AlphaFoldDB" id="A0A2H0X8F8"/>
<dbReference type="EMBL" id="PEYV01000064">
    <property type="protein sequence ID" value="PIS21220.1"/>
    <property type="molecule type" value="Genomic_DNA"/>
</dbReference>
<name>A0A2H0X8F8_UNCKA</name>
<dbReference type="Pfam" id="PF03161">
    <property type="entry name" value="LAGLIDADG_2"/>
    <property type="match status" value="1"/>
</dbReference>
<gene>
    <name evidence="2" type="ORF">COT51_03915</name>
</gene>
<evidence type="ECO:0000259" key="1">
    <source>
        <dbReference type="Pfam" id="PF03161"/>
    </source>
</evidence>
<protein>
    <recommendedName>
        <fullName evidence="1">Homing endonuclease LAGLIDADG domain-containing protein</fullName>
    </recommendedName>
</protein>
<dbReference type="InterPro" id="IPR027434">
    <property type="entry name" value="Homing_endonucl"/>
</dbReference>
<sequence length="134" mass="15905">MKSPPKSRNGKNGRIAYRFFTRQHSGLTHLYSIFYRNKKKIVPAVVQLDPIILAVWFMDDGSKSYKTFYLNSQQFDSSSQQKLMRLLKYQYGISSALNRDKQYYRIRIKQDSAEKFRKIIGDYIIPSMRYKLGE</sequence>
<dbReference type="InterPro" id="IPR004860">
    <property type="entry name" value="LAGLIDADG_dom"/>
</dbReference>
<dbReference type="Proteomes" id="UP000231098">
    <property type="component" value="Unassembled WGS sequence"/>
</dbReference>
<evidence type="ECO:0000313" key="3">
    <source>
        <dbReference type="Proteomes" id="UP000231098"/>
    </source>
</evidence>
<evidence type="ECO:0000313" key="2">
    <source>
        <dbReference type="EMBL" id="PIS21220.1"/>
    </source>
</evidence>
<reference evidence="3" key="1">
    <citation type="submission" date="2017-09" db="EMBL/GenBank/DDBJ databases">
        <title>Depth-based differentiation of microbial function through sediment-hosted aquifers and enrichment of novel symbionts in the deep terrestrial subsurface.</title>
        <authorList>
            <person name="Probst A.J."/>
            <person name="Ladd B."/>
            <person name="Jarett J.K."/>
            <person name="Geller-Mcgrath D.E."/>
            <person name="Sieber C.M.K."/>
            <person name="Emerson J.B."/>
            <person name="Anantharaman K."/>
            <person name="Thomas B.C."/>
            <person name="Malmstrom R."/>
            <person name="Stieglmeier M."/>
            <person name="Klingl A."/>
            <person name="Woyke T."/>
            <person name="Ryan C.M."/>
            <person name="Banfield J.F."/>
        </authorList>
    </citation>
    <scope>NUCLEOTIDE SEQUENCE [LARGE SCALE GENOMIC DNA]</scope>
</reference>
<feature type="domain" description="Homing endonuclease LAGLIDADG" evidence="1">
    <location>
        <begin position="7"/>
        <end position="116"/>
    </location>
</feature>
<comment type="caution">
    <text evidence="2">The sequence shown here is derived from an EMBL/GenBank/DDBJ whole genome shotgun (WGS) entry which is preliminary data.</text>
</comment>
<dbReference type="GO" id="GO:0004519">
    <property type="term" value="F:endonuclease activity"/>
    <property type="evidence" value="ECO:0007669"/>
    <property type="project" value="InterPro"/>
</dbReference>
<accession>A0A2H0X8F8</accession>
<proteinExistence type="predicted"/>
<dbReference type="SUPFAM" id="SSF55608">
    <property type="entry name" value="Homing endonucleases"/>
    <property type="match status" value="1"/>
</dbReference>
<organism evidence="2 3">
    <name type="scientific">candidate division WWE3 bacterium CG08_land_8_20_14_0_20_41_15</name>
    <dbReference type="NCBI Taxonomy" id="1975086"/>
    <lineage>
        <taxon>Bacteria</taxon>
        <taxon>Katanobacteria</taxon>
    </lineage>
</organism>